<sequence length="186" mass="21984">MAPSTRARRQADITTKAQLSTVGDRDPAAPSPDDINNDRRKSRDAYRDLDVAGDSQDQRLWTPEPEPYDAEKYTAWGRKHYGDGWYEQREIMLQERNFHDTGIDKYNDLVYLNRQKALRKMEREREEGKLPLTKGKTWEELMAWARMHYGEAWWAQRAALEQDEREKREARGPDERKKKSSKAAKR</sequence>
<evidence type="ECO:0000313" key="2">
    <source>
        <dbReference type="EMBL" id="KND86532.1"/>
    </source>
</evidence>
<evidence type="ECO:0000313" key="3">
    <source>
        <dbReference type="Proteomes" id="UP000036947"/>
    </source>
</evidence>
<protein>
    <submittedName>
        <fullName evidence="2">Uncharacterized protein</fullName>
    </submittedName>
</protein>
<name>A0A0L0MXF8_TOLOC</name>
<gene>
    <name evidence="2" type="ORF">TOPH_08828</name>
</gene>
<feature type="region of interest" description="Disordered" evidence="1">
    <location>
        <begin position="1"/>
        <end position="67"/>
    </location>
</feature>
<dbReference type="OrthoDB" id="5151869at2759"/>
<reference evidence="2 3" key="1">
    <citation type="journal article" date="2015" name="BMC Genomics">
        <title>The genome of the truffle-parasite Tolypocladium ophioglossoides and the evolution of antifungal peptaibiotics.</title>
        <authorList>
            <person name="Quandt C.A."/>
            <person name="Bushley K.E."/>
            <person name="Spatafora J.W."/>
        </authorList>
    </citation>
    <scope>NUCLEOTIDE SEQUENCE [LARGE SCALE GENOMIC DNA]</scope>
    <source>
        <strain evidence="2 3">CBS 100239</strain>
    </source>
</reference>
<dbReference type="Proteomes" id="UP000036947">
    <property type="component" value="Unassembled WGS sequence"/>
</dbReference>
<proteinExistence type="predicted"/>
<keyword evidence="3" id="KW-1185">Reference proteome</keyword>
<feature type="compositionally biased region" description="Polar residues" evidence="1">
    <location>
        <begin position="12"/>
        <end position="21"/>
    </location>
</feature>
<feature type="region of interest" description="Disordered" evidence="1">
    <location>
        <begin position="162"/>
        <end position="186"/>
    </location>
</feature>
<feature type="compositionally biased region" description="Basic and acidic residues" evidence="1">
    <location>
        <begin position="162"/>
        <end position="177"/>
    </location>
</feature>
<feature type="compositionally biased region" description="Basic and acidic residues" evidence="1">
    <location>
        <begin position="36"/>
        <end position="50"/>
    </location>
</feature>
<comment type="caution">
    <text evidence="2">The sequence shown here is derived from an EMBL/GenBank/DDBJ whole genome shotgun (WGS) entry which is preliminary data.</text>
</comment>
<accession>A0A0L0MXF8</accession>
<organism evidence="2 3">
    <name type="scientific">Tolypocladium ophioglossoides (strain CBS 100239)</name>
    <name type="common">Snaketongue truffleclub</name>
    <name type="synonym">Elaphocordyceps ophioglossoides</name>
    <dbReference type="NCBI Taxonomy" id="1163406"/>
    <lineage>
        <taxon>Eukaryota</taxon>
        <taxon>Fungi</taxon>
        <taxon>Dikarya</taxon>
        <taxon>Ascomycota</taxon>
        <taxon>Pezizomycotina</taxon>
        <taxon>Sordariomycetes</taxon>
        <taxon>Hypocreomycetidae</taxon>
        <taxon>Hypocreales</taxon>
        <taxon>Ophiocordycipitaceae</taxon>
        <taxon>Tolypocladium</taxon>
    </lineage>
</organism>
<dbReference type="EMBL" id="LFRF01000054">
    <property type="protein sequence ID" value="KND86532.1"/>
    <property type="molecule type" value="Genomic_DNA"/>
</dbReference>
<dbReference type="AlphaFoldDB" id="A0A0L0MXF8"/>
<evidence type="ECO:0000256" key="1">
    <source>
        <dbReference type="SAM" id="MobiDB-lite"/>
    </source>
</evidence>